<sequence>MKIHIVQKGDTLENIAQKYEVDFKELKSLNSQLSNPDLIMPGMKIKVPSEAVPVKKEEQVNMRKEFSKPSQHPFADEKPTLTVDIEDTKPKEKPSVPYVPPVPKLGGSDLPEGDISGVYQNVSQLHQSSVPPRPYEPQKQSSIMNDQWRNEEENNMENVNYPNMSQQPQGGMESQMPSGMPYPTGYYPQPYPFYPGCWIPVSPILPGSGLGYPWYPYPAQMPYMPQAGYMNPGGFERDDNLDYENDSRQTYYQQPPTAPGYMGQYPYPPYQGQYPTYPGFTPQGYGYTGNPNINGDPDCGCGGPSQFQGGYPGGVPYGQMPQMGAPYMGGYPQQPQTSQMFNRPEEDED</sequence>
<comment type="caution">
    <text evidence="3">The sequence shown here is derived from an EMBL/GenBank/DDBJ whole genome shotgun (WGS) entry which is preliminary data.</text>
</comment>
<dbReference type="Pfam" id="PF01476">
    <property type="entry name" value="LysM"/>
    <property type="match status" value="1"/>
</dbReference>
<proteinExistence type="predicted"/>
<dbReference type="RefSeq" id="WP_271341455.1">
    <property type="nucleotide sequence ID" value="NZ_JAQKAB010000009.1"/>
</dbReference>
<dbReference type="SMART" id="SM00257">
    <property type="entry name" value="LysM"/>
    <property type="match status" value="1"/>
</dbReference>
<evidence type="ECO:0000256" key="1">
    <source>
        <dbReference type="SAM" id="MobiDB-lite"/>
    </source>
</evidence>
<feature type="domain" description="LysM" evidence="2">
    <location>
        <begin position="2"/>
        <end position="47"/>
    </location>
</feature>
<name>A0ABT4X5V1_9BACI</name>
<evidence type="ECO:0000313" key="3">
    <source>
        <dbReference type="EMBL" id="MDA7027624.1"/>
    </source>
</evidence>
<feature type="region of interest" description="Disordered" evidence="1">
    <location>
        <begin position="297"/>
        <end position="349"/>
    </location>
</feature>
<gene>
    <name evidence="3" type="primary">safA</name>
    <name evidence="3" type="ORF">PJ311_13625</name>
</gene>
<dbReference type="Proteomes" id="UP001211894">
    <property type="component" value="Unassembled WGS sequence"/>
</dbReference>
<dbReference type="EMBL" id="JAQKAB010000009">
    <property type="protein sequence ID" value="MDA7027624.1"/>
    <property type="molecule type" value="Genomic_DNA"/>
</dbReference>
<evidence type="ECO:0000313" key="4">
    <source>
        <dbReference type="Proteomes" id="UP001211894"/>
    </source>
</evidence>
<feature type="region of interest" description="Disordered" evidence="1">
    <location>
        <begin position="56"/>
        <end position="116"/>
    </location>
</feature>
<evidence type="ECO:0000259" key="2">
    <source>
        <dbReference type="PROSITE" id="PS51782"/>
    </source>
</evidence>
<feature type="compositionally biased region" description="Basic and acidic residues" evidence="1">
    <location>
        <begin position="56"/>
        <end position="67"/>
    </location>
</feature>
<dbReference type="CDD" id="cd00118">
    <property type="entry name" value="LysM"/>
    <property type="match status" value="1"/>
</dbReference>
<keyword evidence="4" id="KW-1185">Reference proteome</keyword>
<reference evidence="3 4" key="1">
    <citation type="submission" date="2023-01" db="EMBL/GenBank/DDBJ databases">
        <title>Bacillus changyiensis sp. nov., isolated from a coastal deposit.</title>
        <authorList>
            <person name="Xiao G."/>
            <person name="Lai Q."/>
            <person name="Hu Z."/>
            <person name="Shao Z."/>
        </authorList>
    </citation>
    <scope>NUCLEOTIDE SEQUENCE [LARGE SCALE GENOMIC DNA]</scope>
    <source>
        <strain evidence="3 4">CLL-7-23</strain>
    </source>
</reference>
<dbReference type="Gene3D" id="3.10.350.10">
    <property type="entry name" value="LysM domain"/>
    <property type="match status" value="1"/>
</dbReference>
<protein>
    <submittedName>
        <fullName evidence="3">SafA/ExsA family spore coat assembly protein</fullName>
    </submittedName>
</protein>
<dbReference type="SUPFAM" id="SSF54106">
    <property type="entry name" value="LysM domain"/>
    <property type="match status" value="1"/>
</dbReference>
<dbReference type="InterPro" id="IPR014248">
    <property type="entry name" value="Spore_coat_assembly_SafA"/>
</dbReference>
<dbReference type="NCBIfam" id="TIGR02899">
    <property type="entry name" value="spore_safA"/>
    <property type="match status" value="1"/>
</dbReference>
<dbReference type="InterPro" id="IPR018392">
    <property type="entry name" value="LysM"/>
</dbReference>
<dbReference type="InterPro" id="IPR036779">
    <property type="entry name" value="LysM_dom_sf"/>
</dbReference>
<dbReference type="PROSITE" id="PS51782">
    <property type="entry name" value="LYSM"/>
    <property type="match status" value="1"/>
</dbReference>
<accession>A0ABT4X5V1</accession>
<organism evidence="3 4">
    <name type="scientific">Bacillus changyiensis</name>
    <dbReference type="NCBI Taxonomy" id="3004103"/>
    <lineage>
        <taxon>Bacteria</taxon>
        <taxon>Bacillati</taxon>
        <taxon>Bacillota</taxon>
        <taxon>Bacilli</taxon>
        <taxon>Bacillales</taxon>
        <taxon>Bacillaceae</taxon>
        <taxon>Bacillus</taxon>
    </lineage>
</organism>